<dbReference type="EMBL" id="MN908688">
    <property type="protein sequence ID" value="QIG58425.1"/>
    <property type="molecule type" value="Genomic_DNA"/>
</dbReference>
<keyword evidence="3" id="KW-1185">Reference proteome</keyword>
<protein>
    <submittedName>
        <fullName evidence="2">Uncharacterized protein</fullName>
    </submittedName>
</protein>
<dbReference type="GeneID" id="55626976"/>
<reference evidence="2 3" key="1">
    <citation type="submission" date="2020-01" db="EMBL/GenBank/DDBJ databases">
        <authorList>
            <person name="McLean J."/>
            <person name="Elizabeth H."/>
            <person name="Mathew S."/>
            <person name="Zack K.M."/>
            <person name="Garlena R.A."/>
            <person name="Russell D.A."/>
            <person name="Pope W.H."/>
            <person name="Jacobs-Sera D."/>
            <person name="Hatfull G.F."/>
        </authorList>
    </citation>
    <scope>NUCLEOTIDE SEQUENCE [LARGE SCALE GENOMIC DNA]</scope>
</reference>
<keyword evidence="1" id="KW-0812">Transmembrane</keyword>
<proteinExistence type="predicted"/>
<name>A0A6G6XKP3_9CAUD</name>
<feature type="transmembrane region" description="Helical" evidence="1">
    <location>
        <begin position="6"/>
        <end position="24"/>
    </location>
</feature>
<evidence type="ECO:0000256" key="1">
    <source>
        <dbReference type="SAM" id="Phobius"/>
    </source>
</evidence>
<gene>
    <name evidence="2" type="primary">50</name>
    <name evidence="2" type="ORF">SEA_CORNIE_50</name>
</gene>
<evidence type="ECO:0000313" key="2">
    <source>
        <dbReference type="EMBL" id="QIG58425.1"/>
    </source>
</evidence>
<sequence>MSNTYVFIVSWILGAASATSVFGIRDRSSGTSALALVGIVVAFVLLAVAE</sequence>
<keyword evidence="1" id="KW-0472">Membrane</keyword>
<dbReference type="Proteomes" id="UP000503444">
    <property type="component" value="Segment"/>
</dbReference>
<evidence type="ECO:0000313" key="3">
    <source>
        <dbReference type="Proteomes" id="UP000503444"/>
    </source>
</evidence>
<organism evidence="2 3">
    <name type="scientific">Mycobacterium phage Cornie</name>
    <dbReference type="NCBI Taxonomy" id="2704043"/>
    <lineage>
        <taxon>Viruses</taxon>
        <taxon>Duplodnaviria</taxon>
        <taxon>Heunggongvirae</taxon>
        <taxon>Uroviricota</taxon>
        <taxon>Caudoviricetes</taxon>
        <taxon>Gracegardnervirinae</taxon>
        <taxon>Cornievirus</taxon>
        <taxon>Cornievirus cornie</taxon>
        <taxon>Mycobacterium virus Cornie</taxon>
    </lineage>
</organism>
<keyword evidence="1" id="KW-1133">Transmembrane helix</keyword>
<dbReference type="RefSeq" id="YP_009856236.1">
    <property type="nucleotide sequence ID" value="NC_048850.1"/>
</dbReference>
<dbReference type="KEGG" id="vg:55626976"/>
<feature type="transmembrane region" description="Helical" evidence="1">
    <location>
        <begin position="31"/>
        <end position="49"/>
    </location>
</feature>
<accession>A0A6G6XKP3</accession>